<feature type="domain" description="Polymerase beta nucleotidyltransferase" evidence="1">
    <location>
        <begin position="110"/>
        <end position="157"/>
    </location>
</feature>
<accession>A0A0E3ZLR2</accession>
<name>A0A0E3ZLR2_9BURK</name>
<organism evidence="2 3">
    <name type="scientific">Polynucleobacter duraquae</name>
    <dbReference type="NCBI Taxonomy" id="1835254"/>
    <lineage>
        <taxon>Bacteria</taxon>
        <taxon>Pseudomonadati</taxon>
        <taxon>Pseudomonadota</taxon>
        <taxon>Betaproteobacteria</taxon>
        <taxon>Burkholderiales</taxon>
        <taxon>Burkholderiaceae</taxon>
        <taxon>Polynucleobacter</taxon>
    </lineage>
</organism>
<dbReference type="CDD" id="cd00090">
    <property type="entry name" value="HTH_ARSR"/>
    <property type="match status" value="1"/>
</dbReference>
<dbReference type="SUPFAM" id="SSF46785">
    <property type="entry name" value="Winged helix' DNA-binding domain"/>
    <property type="match status" value="1"/>
</dbReference>
<evidence type="ECO:0000313" key="3">
    <source>
        <dbReference type="Proteomes" id="UP000061135"/>
    </source>
</evidence>
<dbReference type="InterPro" id="IPR041633">
    <property type="entry name" value="Polbeta"/>
</dbReference>
<gene>
    <name evidence="2" type="ORF">CL55_00012080</name>
</gene>
<dbReference type="InterPro" id="IPR043519">
    <property type="entry name" value="NT_sf"/>
</dbReference>
<dbReference type="Proteomes" id="UP000061135">
    <property type="component" value="Chromosome"/>
</dbReference>
<dbReference type="KEGG" id="pdq:CL55_00012080"/>
<protein>
    <submittedName>
        <fullName evidence="2">Nucleotidyltransferase domain</fullName>
    </submittedName>
</protein>
<dbReference type="InterPro" id="IPR036388">
    <property type="entry name" value="WH-like_DNA-bd_sf"/>
</dbReference>
<dbReference type="Gene3D" id="1.10.10.10">
    <property type="entry name" value="Winged helix-like DNA-binding domain superfamily/Winged helix DNA-binding domain"/>
    <property type="match status" value="1"/>
</dbReference>
<reference evidence="2 3" key="1">
    <citation type="submission" date="2014-03" db="EMBL/GenBank/DDBJ databases">
        <title>Genome of Polynucleobacter strain MWH-MoK4.</title>
        <authorList>
            <person name="Hahn M.W."/>
        </authorList>
    </citation>
    <scope>NUCLEOTIDE SEQUENCE [LARGE SCALE GENOMIC DNA]</scope>
    <source>
        <strain evidence="2 3">MWH-MoK4</strain>
    </source>
</reference>
<dbReference type="AlphaFoldDB" id="A0A0E3ZLR2"/>
<dbReference type="SUPFAM" id="SSF81301">
    <property type="entry name" value="Nucleotidyltransferase"/>
    <property type="match status" value="1"/>
</dbReference>
<dbReference type="STRING" id="1835254.CL55_00012080"/>
<dbReference type="GO" id="GO:0006355">
    <property type="term" value="P:regulation of DNA-templated transcription"/>
    <property type="evidence" value="ECO:0007669"/>
    <property type="project" value="UniProtKB-ARBA"/>
</dbReference>
<proteinExistence type="predicted"/>
<dbReference type="InterPro" id="IPR011991">
    <property type="entry name" value="ArsR-like_HTH"/>
</dbReference>
<evidence type="ECO:0000313" key="2">
    <source>
        <dbReference type="EMBL" id="AKD25541.1"/>
    </source>
</evidence>
<dbReference type="HOGENOM" id="CLU_094593_1_0_4"/>
<dbReference type="Gene3D" id="3.30.460.10">
    <property type="entry name" value="Beta Polymerase, domain 2"/>
    <property type="match status" value="1"/>
</dbReference>
<dbReference type="CDD" id="cd05403">
    <property type="entry name" value="NT_KNTase_like"/>
    <property type="match status" value="1"/>
</dbReference>
<dbReference type="InterPro" id="IPR036390">
    <property type="entry name" value="WH_DNA-bd_sf"/>
</dbReference>
<evidence type="ECO:0000259" key="1">
    <source>
        <dbReference type="Pfam" id="PF18765"/>
    </source>
</evidence>
<dbReference type="PATRIC" id="fig|576611.7.peg.1225"/>
<keyword evidence="3" id="KW-1185">Reference proteome</keyword>
<dbReference type="Pfam" id="PF18765">
    <property type="entry name" value="Polbeta"/>
    <property type="match status" value="1"/>
</dbReference>
<dbReference type="EMBL" id="CP007501">
    <property type="protein sequence ID" value="AKD25541.1"/>
    <property type="molecule type" value="Genomic_DNA"/>
</dbReference>
<sequence length="218" mass="24306">MGIYGNICPMSTLSSILFSQYRSRVLGLLLLHPEQTYYLRQIARLTGTEPGTLQREMIKLEQAELVTVKKIGNQTHYQANRSCPIFEELASIMRKTSGLVDVLLQGLLPLENQIQCAFIFGSTAGSKATVGSDIDIMIIGDLKFAEVVATLHPYQETLGREINPKVFTSKDWTKLIQDNGAFIRDVLSKPKLYIVGNEHDLLINGDTKLVKKSHRGNA</sequence>